<feature type="repeat" description="WD" evidence="1">
    <location>
        <begin position="830"/>
        <end position="855"/>
    </location>
</feature>
<evidence type="ECO:0000256" key="1">
    <source>
        <dbReference type="PROSITE-ProRule" id="PRU00221"/>
    </source>
</evidence>
<accession>A0A7K5TTL6</accession>
<dbReference type="EMBL" id="VZRE01002388">
    <property type="protein sequence ID" value="NWU07106.1"/>
    <property type="molecule type" value="Genomic_DNA"/>
</dbReference>
<comment type="caution">
    <text evidence="4">The sequence shown here is derived from an EMBL/GenBank/DDBJ whole genome shotgun (WGS) entry which is preliminary data.</text>
</comment>
<feature type="repeat" description="WD" evidence="1">
    <location>
        <begin position="673"/>
        <end position="706"/>
    </location>
</feature>
<dbReference type="AlphaFoldDB" id="A0A7K5TTL6"/>
<feature type="compositionally biased region" description="Basic and acidic residues" evidence="3">
    <location>
        <begin position="131"/>
        <end position="141"/>
    </location>
</feature>
<evidence type="ECO:0000256" key="2">
    <source>
        <dbReference type="SAM" id="Coils"/>
    </source>
</evidence>
<dbReference type="PROSITE" id="PS50082">
    <property type="entry name" value="WD_REPEATS_2"/>
    <property type="match status" value="4"/>
</dbReference>
<feature type="coiled-coil region" evidence="2">
    <location>
        <begin position="174"/>
        <end position="206"/>
    </location>
</feature>
<keyword evidence="5" id="KW-1185">Reference proteome</keyword>
<feature type="region of interest" description="Disordered" evidence="3">
    <location>
        <begin position="130"/>
        <end position="164"/>
    </location>
</feature>
<feature type="compositionally biased region" description="Basic residues" evidence="3">
    <location>
        <begin position="286"/>
        <end position="295"/>
    </location>
</feature>
<dbReference type="SUPFAM" id="SSF50978">
    <property type="entry name" value="WD40 repeat-like"/>
    <property type="match status" value="1"/>
</dbReference>
<dbReference type="PANTHER" id="PTHR44499:SF1">
    <property type="entry name" value="JOUBERIN"/>
    <property type="match status" value="1"/>
</dbReference>
<name>A0A7K5TTL6_CEPOR</name>
<dbReference type="CDD" id="cd00200">
    <property type="entry name" value="WD40"/>
    <property type="match status" value="1"/>
</dbReference>
<dbReference type="SMART" id="SM00320">
    <property type="entry name" value="WD40"/>
    <property type="match status" value="6"/>
</dbReference>
<feature type="region of interest" description="Disordered" evidence="3">
    <location>
        <begin position="86"/>
        <end position="115"/>
    </location>
</feature>
<reference evidence="4 5" key="1">
    <citation type="submission" date="2019-09" db="EMBL/GenBank/DDBJ databases">
        <title>Bird 10,000 Genomes (B10K) Project - Family phase.</title>
        <authorList>
            <person name="Zhang G."/>
        </authorList>
    </citation>
    <scope>NUCLEOTIDE SEQUENCE [LARGE SCALE GENOMIC DNA]</scope>
    <source>
        <strain evidence="4">B10K-DU-001-01</strain>
        <tissue evidence="4">Muscle</tissue>
    </source>
</reference>
<feature type="repeat" description="WD" evidence="1">
    <location>
        <begin position="630"/>
        <end position="671"/>
    </location>
</feature>
<keyword evidence="2" id="KW-0175">Coiled coil</keyword>
<evidence type="ECO:0000256" key="3">
    <source>
        <dbReference type="SAM" id="MobiDB-lite"/>
    </source>
</evidence>
<evidence type="ECO:0000313" key="4">
    <source>
        <dbReference type="EMBL" id="NWU07106.1"/>
    </source>
</evidence>
<protein>
    <submittedName>
        <fullName evidence="4">AHI1 protein</fullName>
    </submittedName>
</protein>
<sequence>VESEAKAKTKVRFEEIFRRHAGLTDTKKSKKKKFDSPERIVLDTFRNKIDLSKESVNDEAIINNTYNPEEESPRFTKNKLREKASIAEKINNDIVSGEEKKQPKSNRKKKKSLLQEQFNEEEDLYEAKLGSFEKKTNDFPKKKTKSKSQTDVLPQEGDRKIKNSLTEVRNVTELEEEEQLIQAYQLHVAEDEANAIKKKMRKKLKEQMSGSTSTVQSHEVALNNEVGKKKKKKKEIGVLSEAETSAMSISELQHHPEEVGNESQSLEKLLTSEGQTLKESMDKQKPKVRKVKKKARKEETTEIAAENDEEMKNSDISTQSKFGFGDDLILGVYIHRSDRLKTDLLVSHPVVKIHVVDQRSGLYVKKDHSEREVSSYEQEEIEHILPVMTQPYDFRQSKSTVPEWEEQVIFNERFTYFTQNTEGNPQVILFFEVLDSRSMDEMRASSDVQIQEGRYRKICWAFLKLVGANGVLNIGGKLRLQLYYPPSRTKSHSSVVEVYDWWAKCPRNRYPSTLYVTVRGIKLPDNVAPSFRSMIAVQQEQSNTALSELQRERHEPFPEEKKEPFKWSRLPGQACRIPNKHLFSLRGGDMGCFCVRFSRDGKTLAAACAGKNGYPIVLYEIPSGQFLREFYGHLNIVYDLCWSKDNQYLLTASSDGTVRMWKIEMQAASAVRVFPHPSFVYTAKYHPIADSLVVTGCYDSVIRIWNANVKEIHGQLLQELDGHISFINTLCFDAEGQHMFSGDSSGLIIVWDTPVKGSSQHVFQHWRINKEIKENDIKGTPINHLEVHPNGRRLLIHAKDSTLRIMDLRILATKKYIGATNYREKIHSTLTPCGTFLFSGSEDGKAYVWNPETGN</sequence>
<feature type="region of interest" description="Disordered" evidence="3">
    <location>
        <begin position="58"/>
        <end position="77"/>
    </location>
</feature>
<feature type="compositionally biased region" description="Basic residues" evidence="3">
    <location>
        <begin position="103"/>
        <end position="112"/>
    </location>
</feature>
<dbReference type="PANTHER" id="PTHR44499">
    <property type="entry name" value="JOUBERIN"/>
    <property type="match status" value="1"/>
</dbReference>
<dbReference type="GO" id="GO:0044458">
    <property type="term" value="P:motile cilium assembly"/>
    <property type="evidence" value="ECO:0007669"/>
    <property type="project" value="TreeGrafter"/>
</dbReference>
<feature type="non-terminal residue" evidence="4">
    <location>
        <position position="855"/>
    </location>
</feature>
<dbReference type="Pfam" id="PF00400">
    <property type="entry name" value="WD40"/>
    <property type="match status" value="4"/>
</dbReference>
<feature type="region of interest" description="Disordered" evidence="3">
    <location>
        <begin position="275"/>
        <end position="300"/>
    </location>
</feature>
<dbReference type="Proteomes" id="UP000543364">
    <property type="component" value="Unassembled WGS sequence"/>
</dbReference>
<keyword evidence="1" id="KW-0853">WD repeat</keyword>
<dbReference type="InterPro" id="IPR036322">
    <property type="entry name" value="WD40_repeat_dom_sf"/>
</dbReference>
<dbReference type="Gene3D" id="2.130.10.10">
    <property type="entry name" value="YVTN repeat-like/Quinoprotein amine dehydrogenase"/>
    <property type="match status" value="1"/>
</dbReference>
<dbReference type="InterPro" id="IPR001680">
    <property type="entry name" value="WD40_rpt"/>
</dbReference>
<dbReference type="InterPro" id="IPR015943">
    <property type="entry name" value="WD40/YVTN_repeat-like_dom_sf"/>
</dbReference>
<feature type="repeat" description="WD" evidence="1">
    <location>
        <begin position="720"/>
        <end position="752"/>
    </location>
</feature>
<proteinExistence type="predicted"/>
<organism evidence="4 5">
    <name type="scientific">Cephalopterus ornatus</name>
    <name type="common">Amazonian umbrellabird</name>
    <dbReference type="NCBI Taxonomy" id="114276"/>
    <lineage>
        <taxon>Eukaryota</taxon>
        <taxon>Metazoa</taxon>
        <taxon>Chordata</taxon>
        <taxon>Craniata</taxon>
        <taxon>Vertebrata</taxon>
        <taxon>Euteleostomi</taxon>
        <taxon>Archelosauria</taxon>
        <taxon>Archosauria</taxon>
        <taxon>Dinosauria</taxon>
        <taxon>Saurischia</taxon>
        <taxon>Theropoda</taxon>
        <taxon>Coelurosauria</taxon>
        <taxon>Aves</taxon>
        <taxon>Neognathae</taxon>
        <taxon>Neoaves</taxon>
        <taxon>Telluraves</taxon>
        <taxon>Australaves</taxon>
        <taxon>Passeriformes</taxon>
        <taxon>Cotingidae</taxon>
        <taxon>Cephalopterus</taxon>
    </lineage>
</organism>
<dbReference type="GO" id="GO:0036064">
    <property type="term" value="C:ciliary basal body"/>
    <property type="evidence" value="ECO:0007669"/>
    <property type="project" value="TreeGrafter"/>
</dbReference>
<gene>
    <name evidence="4" type="primary">Ahi1</name>
    <name evidence="4" type="ORF">CEPORN_R02889</name>
</gene>
<dbReference type="PROSITE" id="PS50294">
    <property type="entry name" value="WD_REPEATS_REGION"/>
    <property type="match status" value="2"/>
</dbReference>
<dbReference type="InterPro" id="IPR052803">
    <property type="entry name" value="Cilium-Associated_Jouberin"/>
</dbReference>
<feature type="non-terminal residue" evidence="4">
    <location>
        <position position="1"/>
    </location>
</feature>
<evidence type="ECO:0000313" key="5">
    <source>
        <dbReference type="Proteomes" id="UP000543364"/>
    </source>
</evidence>